<accession>A0ABN8G8S5</accession>
<protein>
    <submittedName>
        <fullName evidence="1">Uncharacterized protein</fullName>
    </submittedName>
</protein>
<keyword evidence="2" id="KW-1185">Reference proteome</keyword>
<reference evidence="1" key="1">
    <citation type="submission" date="2022-01" db="EMBL/GenBank/DDBJ databases">
        <authorList>
            <person name="Criscuolo A."/>
        </authorList>
    </citation>
    <scope>NUCLEOTIDE SEQUENCE</scope>
    <source>
        <strain evidence="1">CIP111893</strain>
    </source>
</reference>
<evidence type="ECO:0000313" key="2">
    <source>
        <dbReference type="Proteomes" id="UP000838686"/>
    </source>
</evidence>
<evidence type="ECO:0000313" key="1">
    <source>
        <dbReference type="EMBL" id="CAH1199022.1"/>
    </source>
</evidence>
<organism evidence="1 2">
    <name type="scientific">Paenibacillus plantiphilus</name>
    <dbReference type="NCBI Taxonomy" id="2905650"/>
    <lineage>
        <taxon>Bacteria</taxon>
        <taxon>Bacillati</taxon>
        <taxon>Bacillota</taxon>
        <taxon>Bacilli</taxon>
        <taxon>Bacillales</taxon>
        <taxon>Paenibacillaceae</taxon>
        <taxon>Paenibacillus</taxon>
    </lineage>
</organism>
<comment type="caution">
    <text evidence="1">The sequence shown here is derived from an EMBL/GenBank/DDBJ whole genome shotgun (WGS) entry which is preliminary data.</text>
</comment>
<dbReference type="InterPro" id="IPR046155">
    <property type="entry name" value="DUF6157"/>
</dbReference>
<dbReference type="Pfam" id="PF19654">
    <property type="entry name" value="DUF6157"/>
    <property type="match status" value="1"/>
</dbReference>
<gene>
    <name evidence="1" type="ORF">PAECIP111893_01210</name>
</gene>
<dbReference type="EMBL" id="CAKMMF010000005">
    <property type="protein sequence ID" value="CAH1199022.1"/>
    <property type="molecule type" value="Genomic_DNA"/>
</dbReference>
<name>A0ABN8G8S5_9BACL</name>
<proteinExistence type="predicted"/>
<dbReference type="Proteomes" id="UP000838686">
    <property type="component" value="Unassembled WGS sequence"/>
</dbReference>
<sequence length="142" mass="16333">MNMNYYNTFITIASDCPADYGVIPPEKKSGRTKPRIEYDLITSHPYTYTQEDLLYEVHVLHKEIPAEELAERGTSLRDEFFQKSHACLRASMLPKKYGWGIHFNTEGKIALVAMESPDYMHFVEGDNGDLKLVPAMRSSRKK</sequence>